<dbReference type="PANTHER" id="PTHR42648:SF20">
    <property type="entry name" value="RNA-DIRECTED DNA POLYMERASE"/>
    <property type="match status" value="1"/>
</dbReference>
<dbReference type="AlphaFoldDB" id="A0AAV0FWS7"/>
<dbReference type="GO" id="GO:0003676">
    <property type="term" value="F:nucleic acid binding"/>
    <property type="evidence" value="ECO:0007669"/>
    <property type="project" value="InterPro"/>
</dbReference>
<dbReference type="Pfam" id="PF07727">
    <property type="entry name" value="RVT_2"/>
    <property type="match status" value="1"/>
</dbReference>
<dbReference type="InterPro" id="IPR039537">
    <property type="entry name" value="Retrotran_Ty1/copia-like"/>
</dbReference>
<dbReference type="InterPro" id="IPR043502">
    <property type="entry name" value="DNA/RNA_pol_sf"/>
</dbReference>
<evidence type="ECO:0000259" key="3">
    <source>
        <dbReference type="PROSITE" id="PS50994"/>
    </source>
</evidence>
<keyword evidence="2" id="KW-0378">Hydrolase</keyword>
<keyword evidence="1" id="KW-0479">Metal-binding</keyword>
<evidence type="ECO:0000256" key="2">
    <source>
        <dbReference type="ARBA" id="ARBA00022801"/>
    </source>
</evidence>
<dbReference type="EMBL" id="CAMAPF010001020">
    <property type="protein sequence ID" value="CAH9139833.1"/>
    <property type="molecule type" value="Genomic_DNA"/>
</dbReference>
<name>A0AAV0FWS7_9ASTE</name>
<dbReference type="Proteomes" id="UP001152523">
    <property type="component" value="Unassembled WGS sequence"/>
</dbReference>
<dbReference type="Gene3D" id="3.30.420.10">
    <property type="entry name" value="Ribonuclease H-like superfamily/Ribonuclease H"/>
    <property type="match status" value="1"/>
</dbReference>
<dbReference type="InterPro" id="IPR036397">
    <property type="entry name" value="RNaseH_sf"/>
</dbReference>
<dbReference type="InterPro" id="IPR012337">
    <property type="entry name" value="RNaseH-like_sf"/>
</dbReference>
<evidence type="ECO:0000256" key="1">
    <source>
        <dbReference type="ARBA" id="ARBA00022723"/>
    </source>
</evidence>
<dbReference type="InterPro" id="IPR013103">
    <property type="entry name" value="RVT_2"/>
</dbReference>
<dbReference type="GO" id="GO:0015074">
    <property type="term" value="P:DNA integration"/>
    <property type="evidence" value="ECO:0007669"/>
    <property type="project" value="InterPro"/>
</dbReference>
<evidence type="ECO:0000313" key="4">
    <source>
        <dbReference type="EMBL" id="CAH9139833.1"/>
    </source>
</evidence>
<organism evidence="4 5">
    <name type="scientific">Cuscuta epithymum</name>
    <dbReference type="NCBI Taxonomy" id="186058"/>
    <lineage>
        <taxon>Eukaryota</taxon>
        <taxon>Viridiplantae</taxon>
        <taxon>Streptophyta</taxon>
        <taxon>Embryophyta</taxon>
        <taxon>Tracheophyta</taxon>
        <taxon>Spermatophyta</taxon>
        <taxon>Magnoliopsida</taxon>
        <taxon>eudicotyledons</taxon>
        <taxon>Gunneridae</taxon>
        <taxon>Pentapetalae</taxon>
        <taxon>asterids</taxon>
        <taxon>lamiids</taxon>
        <taxon>Solanales</taxon>
        <taxon>Convolvulaceae</taxon>
        <taxon>Cuscuteae</taxon>
        <taxon>Cuscuta</taxon>
        <taxon>Cuscuta subgen. Cuscuta</taxon>
    </lineage>
</organism>
<dbReference type="InterPro" id="IPR057670">
    <property type="entry name" value="SH3_retrovirus"/>
</dbReference>
<dbReference type="InterPro" id="IPR025724">
    <property type="entry name" value="GAG-pre-integrase_dom"/>
</dbReference>
<keyword evidence="5" id="KW-1185">Reference proteome</keyword>
<feature type="domain" description="Integrase catalytic" evidence="3">
    <location>
        <begin position="80"/>
        <end position="256"/>
    </location>
</feature>
<accession>A0AAV0FWS7</accession>
<dbReference type="SUPFAM" id="SSF56672">
    <property type="entry name" value="DNA/RNA polymerases"/>
    <property type="match status" value="1"/>
</dbReference>
<sequence length="920" mass="104791">MGTLWERGYLADGLFVLSTVSDNAKSSPSFAYMAESVNVWHGRLGHVNFGSLKKLRNMHLINVNDTTEHSKCQICVEAKHARKPFKEITTRQTELLELIHSDLADFKNTESRGGKRYYMTFIDDFSRYAKVYLLRSKDEAGEMFMKYKAEVENQLDRKIKRLRSDRGGEYNTNFLKEFCEKHGIIHESSAPYTPQQNGVAERKNRTLKDMMNSMLLSAGLSDNLWGEAVLSACYILNKVPHKRIEKTPYELWKGYSPNLNHLRVWGCIAKVGFPDFKRTNIGPKTFDCVFIGYAQGSAAYRFVSLNDRTICESRDAEFFEHIFPLKKHVDRNDCDSSVVNNLHNIHASSVPVLPVCSLDTPKHVTGTRKGKRKRRETSFGPDFLTTYLVEHSDQIDESFVSVFLLEQDPKTYSEAVTSIDASFWKEAIRSELDSIMCNHTWDLVDLPEGCKPINCKWIFKRKLRPNGTIEKFKARLVVVGYTQKKGIDYFDTYSPVTKIATIRSLVALAAINDLVVHQMDVKTAFLNGDLEEEIYMRQPEGYVVPGQENKVCKLKRSLYGLKQAPKQWYEKFNNTVVGNGFTVNASDSCVYSKMFGPHCVIICLYVDDMLIFGTNEDVVTKTKHFLSSHFEMKDLGKADLILGVKLTRTENGFSMCQSHYIEKLLKKFNYFDVTPVRTPYDPSTSLKKNEGSSISQEEYAKILGSVMFLMNYTRPDIAYAVSRLSRYTHNPSYEHWNALHRLLKYLKGTMNWCLHFNKFPPVLEGFCDANWVTDNDEVSSTSGYVFTLGAGAVSWKSAKQTCIARSTMEAEFIALELAGQEAEWLRNLLADIPLWGNKCVPVPLHCDSQAAISVAVSSVYNGKRRHIRIRHASLKLLIKNSVISLDYVKSERNLADPLTKGLARKLVLESSKGMGLMFMD</sequence>
<dbReference type="Pfam" id="PF25597">
    <property type="entry name" value="SH3_retrovirus"/>
    <property type="match status" value="1"/>
</dbReference>
<dbReference type="CDD" id="cd09272">
    <property type="entry name" value="RNase_HI_RT_Ty1"/>
    <property type="match status" value="1"/>
</dbReference>
<gene>
    <name evidence="4" type="ORF">CEPIT_LOCUS37880</name>
</gene>
<dbReference type="SUPFAM" id="SSF53098">
    <property type="entry name" value="Ribonuclease H-like"/>
    <property type="match status" value="1"/>
</dbReference>
<comment type="caution">
    <text evidence="4">The sequence shown here is derived from an EMBL/GenBank/DDBJ whole genome shotgun (WGS) entry which is preliminary data.</text>
</comment>
<reference evidence="4" key="1">
    <citation type="submission" date="2022-07" db="EMBL/GenBank/DDBJ databases">
        <authorList>
            <person name="Macas J."/>
            <person name="Novak P."/>
            <person name="Neumann P."/>
        </authorList>
    </citation>
    <scope>NUCLEOTIDE SEQUENCE</scope>
</reference>
<evidence type="ECO:0000313" key="5">
    <source>
        <dbReference type="Proteomes" id="UP001152523"/>
    </source>
</evidence>
<dbReference type="Pfam" id="PF13976">
    <property type="entry name" value="gag_pre-integrs"/>
    <property type="match status" value="1"/>
</dbReference>
<dbReference type="Pfam" id="PF00665">
    <property type="entry name" value="rve"/>
    <property type="match status" value="1"/>
</dbReference>
<dbReference type="PROSITE" id="PS50994">
    <property type="entry name" value="INTEGRASE"/>
    <property type="match status" value="1"/>
</dbReference>
<dbReference type="GO" id="GO:0016787">
    <property type="term" value="F:hydrolase activity"/>
    <property type="evidence" value="ECO:0007669"/>
    <property type="project" value="UniProtKB-KW"/>
</dbReference>
<protein>
    <recommendedName>
        <fullName evidence="3">Integrase catalytic domain-containing protein</fullName>
    </recommendedName>
</protein>
<dbReference type="GO" id="GO:0046872">
    <property type="term" value="F:metal ion binding"/>
    <property type="evidence" value="ECO:0007669"/>
    <property type="project" value="UniProtKB-KW"/>
</dbReference>
<dbReference type="InterPro" id="IPR001584">
    <property type="entry name" value="Integrase_cat-core"/>
</dbReference>
<dbReference type="PANTHER" id="PTHR42648">
    <property type="entry name" value="TRANSPOSASE, PUTATIVE-RELATED"/>
    <property type="match status" value="1"/>
</dbReference>
<proteinExistence type="predicted"/>